<feature type="chain" id="PRO_5014669551" evidence="1">
    <location>
        <begin position="19"/>
        <end position="79"/>
    </location>
</feature>
<name>A0A2M4B7W6_9DIPT</name>
<evidence type="ECO:0000256" key="1">
    <source>
        <dbReference type="SAM" id="SignalP"/>
    </source>
</evidence>
<accession>A0A2M4B7W6</accession>
<evidence type="ECO:0000313" key="2">
    <source>
        <dbReference type="EMBL" id="MBW49080.1"/>
    </source>
</evidence>
<organism evidence="2">
    <name type="scientific">Anopheles triannulatus</name>
    <dbReference type="NCBI Taxonomy" id="58253"/>
    <lineage>
        <taxon>Eukaryota</taxon>
        <taxon>Metazoa</taxon>
        <taxon>Ecdysozoa</taxon>
        <taxon>Arthropoda</taxon>
        <taxon>Hexapoda</taxon>
        <taxon>Insecta</taxon>
        <taxon>Pterygota</taxon>
        <taxon>Neoptera</taxon>
        <taxon>Endopterygota</taxon>
        <taxon>Diptera</taxon>
        <taxon>Nematocera</taxon>
        <taxon>Culicoidea</taxon>
        <taxon>Culicidae</taxon>
        <taxon>Anophelinae</taxon>
        <taxon>Anopheles</taxon>
    </lineage>
</organism>
<reference evidence="2" key="1">
    <citation type="submission" date="2018-01" db="EMBL/GenBank/DDBJ databases">
        <title>An insight into the sialome of Amazonian anophelines.</title>
        <authorList>
            <person name="Ribeiro J.M."/>
            <person name="Scarpassa V."/>
            <person name="Calvo E."/>
        </authorList>
    </citation>
    <scope>NUCLEOTIDE SEQUENCE</scope>
    <source>
        <tissue evidence="2">Salivary glands</tissue>
    </source>
</reference>
<keyword evidence="1" id="KW-0732">Signal</keyword>
<dbReference type="AlphaFoldDB" id="A0A2M4B7W6"/>
<dbReference type="EMBL" id="GGFK01015759">
    <property type="protein sequence ID" value="MBW49080.1"/>
    <property type="molecule type" value="Transcribed_RNA"/>
</dbReference>
<proteinExistence type="predicted"/>
<protein>
    <submittedName>
        <fullName evidence="2">Putative secreted protein</fullName>
    </submittedName>
</protein>
<feature type="signal peptide" evidence="1">
    <location>
        <begin position="1"/>
        <end position="18"/>
    </location>
</feature>
<sequence length="79" mass="8759">MRWLLCSTFLISERSSWALLRTSETVCSRLSICFGVVSLLCSHSCTPLGCSSIIQSLHTGMLHVRQKNLSSSLGCRLQK</sequence>